<dbReference type="Proteomes" id="UP000229757">
    <property type="component" value="Chromosome"/>
</dbReference>
<feature type="transmembrane region" description="Helical" evidence="6">
    <location>
        <begin position="76"/>
        <end position="99"/>
    </location>
</feature>
<dbReference type="AlphaFoldDB" id="A0A2K8KKX2"/>
<comment type="subcellular location">
    <subcellularLocation>
        <location evidence="1">Cell inner membrane</location>
        <topology evidence="1">Multi-pass membrane protein</topology>
    </subcellularLocation>
</comment>
<gene>
    <name evidence="7" type="primary">rbsC</name>
    <name evidence="7" type="ORF">REIFOR_00275</name>
</gene>
<evidence type="ECO:0000313" key="7">
    <source>
        <dbReference type="EMBL" id="ATX75452.1"/>
    </source>
</evidence>
<dbReference type="Pfam" id="PF02653">
    <property type="entry name" value="BPD_transp_2"/>
    <property type="match status" value="1"/>
</dbReference>
<feature type="transmembrane region" description="Helical" evidence="6">
    <location>
        <begin position="143"/>
        <end position="160"/>
    </location>
</feature>
<dbReference type="CDD" id="cd06580">
    <property type="entry name" value="TM_PBP1_transp_TpRbsC_like"/>
    <property type="match status" value="1"/>
</dbReference>
<dbReference type="RefSeq" id="WP_100255854.1">
    <property type="nucleotide sequence ID" value="NZ_CP011797.1"/>
</dbReference>
<protein>
    <submittedName>
        <fullName evidence="7">Ribose ABC transport system, permease protein RbsC</fullName>
    </submittedName>
</protein>
<proteinExistence type="predicted"/>
<feature type="transmembrane region" description="Helical" evidence="6">
    <location>
        <begin position="318"/>
        <end position="335"/>
    </location>
</feature>
<evidence type="ECO:0000256" key="3">
    <source>
        <dbReference type="ARBA" id="ARBA00022692"/>
    </source>
</evidence>
<evidence type="ECO:0000256" key="5">
    <source>
        <dbReference type="ARBA" id="ARBA00023136"/>
    </source>
</evidence>
<feature type="transmembrane region" description="Helical" evidence="6">
    <location>
        <begin position="227"/>
        <end position="253"/>
    </location>
</feature>
<reference evidence="7 8" key="1">
    <citation type="journal article" date="2017" name="Environ. Microbiol.">
        <title>Genomic and physiological analyses of 'Reinekea forsetii' reveal a versatile opportunistic lifestyle during spring algae blooms.</title>
        <authorList>
            <person name="Avci B."/>
            <person name="Hahnke R.L."/>
            <person name="Chafee M."/>
            <person name="Fischer T."/>
            <person name="Gruber-Vodicka H."/>
            <person name="Tegetmeyer H.E."/>
            <person name="Harder J."/>
            <person name="Fuchs B.M."/>
            <person name="Amann R.I."/>
            <person name="Teeling H."/>
        </authorList>
    </citation>
    <scope>NUCLEOTIDE SEQUENCE [LARGE SCALE GENOMIC DNA]</scope>
    <source>
        <strain evidence="7 8">Hel1_31_D35</strain>
    </source>
</reference>
<feature type="transmembrane region" description="Helical" evidence="6">
    <location>
        <begin position="105"/>
        <end position="131"/>
    </location>
</feature>
<evidence type="ECO:0000256" key="2">
    <source>
        <dbReference type="ARBA" id="ARBA00022475"/>
    </source>
</evidence>
<keyword evidence="4 6" id="KW-1133">Transmembrane helix</keyword>
<feature type="transmembrane region" description="Helical" evidence="6">
    <location>
        <begin position="288"/>
        <end position="306"/>
    </location>
</feature>
<keyword evidence="5 6" id="KW-0472">Membrane</keyword>
<evidence type="ECO:0000313" key="8">
    <source>
        <dbReference type="Proteomes" id="UP000229757"/>
    </source>
</evidence>
<dbReference type="InterPro" id="IPR001851">
    <property type="entry name" value="ABC_transp_permease"/>
</dbReference>
<organism evidence="7 8">
    <name type="scientific">Reinekea forsetii</name>
    <dbReference type="NCBI Taxonomy" id="1336806"/>
    <lineage>
        <taxon>Bacteria</taxon>
        <taxon>Pseudomonadati</taxon>
        <taxon>Pseudomonadota</taxon>
        <taxon>Gammaproteobacteria</taxon>
        <taxon>Oceanospirillales</taxon>
        <taxon>Saccharospirillaceae</taxon>
        <taxon>Reinekea</taxon>
    </lineage>
</organism>
<dbReference type="PANTHER" id="PTHR47089">
    <property type="entry name" value="ABC TRANSPORTER, PERMEASE PROTEIN"/>
    <property type="match status" value="1"/>
</dbReference>
<dbReference type="KEGG" id="rfo:REIFOR_00275"/>
<name>A0A2K8KKX2_9GAMM</name>
<feature type="transmembrane region" description="Helical" evidence="6">
    <location>
        <begin position="47"/>
        <end position="69"/>
    </location>
</feature>
<dbReference type="EMBL" id="CP011797">
    <property type="protein sequence ID" value="ATX75452.1"/>
    <property type="molecule type" value="Genomic_DNA"/>
</dbReference>
<dbReference type="PANTHER" id="PTHR47089:SF1">
    <property type="entry name" value="GUANOSINE ABC TRANSPORTER PERMEASE PROTEIN NUPP"/>
    <property type="match status" value="1"/>
</dbReference>
<evidence type="ECO:0000256" key="1">
    <source>
        <dbReference type="ARBA" id="ARBA00004429"/>
    </source>
</evidence>
<feature type="transmembrane region" description="Helical" evidence="6">
    <location>
        <begin position="188"/>
        <end position="207"/>
    </location>
</feature>
<keyword evidence="3 6" id="KW-0812">Transmembrane</keyword>
<dbReference type="OrthoDB" id="9809785at2"/>
<evidence type="ECO:0000256" key="6">
    <source>
        <dbReference type="SAM" id="Phobius"/>
    </source>
</evidence>
<sequence length="349" mass="36400">MQKTLEPIIVTAVALLFSVLLIALFITSTGNDPIAVFKTIYKGSFGSWFSVQNTLVRAAPLLLTALCTAIPARAGLVIIGGEGAMVIGGLFSAITGISLSGNSPIFILTAMMLSGAMSGGLWIALAGFLNYYRGVNETISSLLLNYIAIAILNFLVFGMLKDPETLNKPSSFHIGEANMLGVIGESSIHWGIVFGILLCLLLWFVSLRTTFGFSVSIVGGNPRAAKLAGISVGKMIVISCFIGGACAGLAGVIEVAAVHGRANGSLNSGYGYAGILVAFLARHNPLAIIPFAVLMGGIQAAGGLLQRRHGLPDASVEVIQGMMFVVILGSEALYGRMPFFKNKSIGVSV</sequence>
<dbReference type="GO" id="GO:0005886">
    <property type="term" value="C:plasma membrane"/>
    <property type="evidence" value="ECO:0007669"/>
    <property type="project" value="UniProtKB-SubCell"/>
</dbReference>
<feature type="transmembrane region" description="Helical" evidence="6">
    <location>
        <begin position="7"/>
        <end position="27"/>
    </location>
</feature>
<evidence type="ECO:0000256" key="4">
    <source>
        <dbReference type="ARBA" id="ARBA00022989"/>
    </source>
</evidence>
<accession>A0A2K8KKX2</accession>
<keyword evidence="8" id="KW-1185">Reference proteome</keyword>
<keyword evidence="2" id="KW-1003">Cell membrane</keyword>
<dbReference type="GO" id="GO:0022857">
    <property type="term" value="F:transmembrane transporter activity"/>
    <property type="evidence" value="ECO:0007669"/>
    <property type="project" value="InterPro"/>
</dbReference>